<dbReference type="InterPro" id="IPR038428">
    <property type="entry name" value="HK_sensor_dom_sf"/>
</dbReference>
<dbReference type="KEGG" id="mmaa:FR932_04285"/>
<evidence type="ECO:0000256" key="4">
    <source>
        <dbReference type="ARBA" id="ARBA00022475"/>
    </source>
</evidence>
<comment type="catalytic activity">
    <reaction evidence="1">
        <text>ATP + protein L-histidine = ADP + protein N-phospho-L-histidine.</text>
        <dbReference type="EC" id="2.7.13.3"/>
    </reaction>
</comment>
<dbReference type="CDD" id="cd00082">
    <property type="entry name" value="HisKA"/>
    <property type="match status" value="1"/>
</dbReference>
<keyword evidence="10" id="KW-0472">Membrane</keyword>
<dbReference type="InterPro" id="IPR036890">
    <property type="entry name" value="HATPase_C_sf"/>
</dbReference>
<dbReference type="Gene3D" id="6.10.340.10">
    <property type="match status" value="1"/>
</dbReference>
<dbReference type="InterPro" id="IPR036097">
    <property type="entry name" value="HisK_dim/P_sf"/>
</dbReference>
<dbReference type="Gene3D" id="3.30.450.170">
    <property type="entry name" value="Two-component histidine kinase, sensor domain"/>
    <property type="match status" value="1"/>
</dbReference>
<dbReference type="InterPro" id="IPR003660">
    <property type="entry name" value="HAMP_dom"/>
</dbReference>
<dbReference type="PROSITE" id="PS50109">
    <property type="entry name" value="HIS_KIN"/>
    <property type="match status" value="1"/>
</dbReference>
<reference evidence="13 14" key="1">
    <citation type="submission" date="2019-09" db="EMBL/GenBank/DDBJ databases">
        <title>Hybrid Assembly of the complete Genome of the Deep-Sea Bacterium Moritella marina from long Nanopore and Illumina reads.</title>
        <authorList>
            <person name="Magin S."/>
            <person name="Georgoulis A."/>
            <person name="Papadimitriou K."/>
            <person name="Iliakis G."/>
            <person name="Vorgias C.E."/>
        </authorList>
    </citation>
    <scope>NUCLEOTIDE SEQUENCE [LARGE SCALE GENOMIC DNA]</scope>
    <source>
        <strain evidence="13 14">MP-1</strain>
    </source>
</reference>
<dbReference type="SUPFAM" id="SSF55874">
    <property type="entry name" value="ATPase domain of HSP90 chaperone/DNA topoisomerase II/histidine kinase"/>
    <property type="match status" value="1"/>
</dbReference>
<dbReference type="OrthoDB" id="9804645at2"/>
<dbReference type="PANTHER" id="PTHR44936">
    <property type="entry name" value="SENSOR PROTEIN CREC"/>
    <property type="match status" value="1"/>
</dbReference>
<feature type="domain" description="Histidine kinase" evidence="11">
    <location>
        <begin position="252"/>
        <end position="465"/>
    </location>
</feature>
<evidence type="ECO:0000256" key="9">
    <source>
        <dbReference type="ARBA" id="ARBA00022840"/>
    </source>
</evidence>
<dbReference type="Gene3D" id="3.30.565.10">
    <property type="entry name" value="Histidine kinase-like ATPase, C-terminal domain"/>
    <property type="match status" value="1"/>
</dbReference>
<evidence type="ECO:0000256" key="7">
    <source>
        <dbReference type="ARBA" id="ARBA00022741"/>
    </source>
</evidence>
<keyword evidence="8" id="KW-0418">Kinase</keyword>
<keyword evidence="14" id="KW-1185">Reference proteome</keyword>
<evidence type="ECO:0000256" key="1">
    <source>
        <dbReference type="ARBA" id="ARBA00000085"/>
    </source>
</evidence>
<comment type="subcellular location">
    <subcellularLocation>
        <location evidence="2">Cell membrane</location>
        <topology evidence="2">Multi-pass membrane protein</topology>
    </subcellularLocation>
</comment>
<evidence type="ECO:0000256" key="3">
    <source>
        <dbReference type="ARBA" id="ARBA00012438"/>
    </source>
</evidence>
<dbReference type="SMART" id="SM00304">
    <property type="entry name" value="HAMP"/>
    <property type="match status" value="1"/>
</dbReference>
<evidence type="ECO:0000256" key="8">
    <source>
        <dbReference type="ARBA" id="ARBA00022777"/>
    </source>
</evidence>
<keyword evidence="10" id="KW-0812">Transmembrane</keyword>
<keyword evidence="4" id="KW-1003">Cell membrane</keyword>
<dbReference type="Pfam" id="PF00672">
    <property type="entry name" value="HAMP"/>
    <property type="match status" value="1"/>
</dbReference>
<dbReference type="Proteomes" id="UP000327424">
    <property type="component" value="Chromosome"/>
</dbReference>
<dbReference type="InterPro" id="IPR031930">
    <property type="entry name" value="HK_sensor"/>
</dbReference>
<dbReference type="InterPro" id="IPR005467">
    <property type="entry name" value="His_kinase_dom"/>
</dbReference>
<keyword evidence="10" id="KW-1133">Transmembrane helix</keyword>
<keyword evidence="9" id="KW-0067">ATP-binding</keyword>
<evidence type="ECO:0000313" key="13">
    <source>
        <dbReference type="EMBL" id="QFI37101.1"/>
    </source>
</evidence>
<dbReference type="InterPro" id="IPR003594">
    <property type="entry name" value="HATPase_dom"/>
</dbReference>
<dbReference type="PRINTS" id="PR00344">
    <property type="entry name" value="BCTRLSENSOR"/>
</dbReference>
<keyword evidence="7" id="KW-0547">Nucleotide-binding</keyword>
<dbReference type="SMART" id="SM00387">
    <property type="entry name" value="HATPase_c"/>
    <property type="match status" value="1"/>
</dbReference>
<evidence type="ECO:0000313" key="14">
    <source>
        <dbReference type="Proteomes" id="UP000327424"/>
    </source>
</evidence>
<feature type="transmembrane region" description="Helical" evidence="10">
    <location>
        <begin position="21"/>
        <end position="43"/>
    </location>
</feature>
<proteinExistence type="predicted"/>
<feature type="domain" description="HAMP" evidence="12">
    <location>
        <begin position="189"/>
        <end position="244"/>
    </location>
</feature>
<accession>A0A5J6WIT6</accession>
<dbReference type="SMART" id="SM00388">
    <property type="entry name" value="HisKA"/>
    <property type="match status" value="1"/>
</dbReference>
<protein>
    <recommendedName>
        <fullName evidence="3">histidine kinase</fullName>
        <ecNumber evidence="3">2.7.13.3</ecNumber>
    </recommendedName>
</protein>
<dbReference type="EC" id="2.7.13.3" evidence="3"/>
<gene>
    <name evidence="13" type="ORF">FR932_04285</name>
</gene>
<evidence type="ECO:0000256" key="5">
    <source>
        <dbReference type="ARBA" id="ARBA00022553"/>
    </source>
</evidence>
<evidence type="ECO:0000256" key="10">
    <source>
        <dbReference type="SAM" id="Phobius"/>
    </source>
</evidence>
<dbReference type="Gene3D" id="1.10.287.130">
    <property type="match status" value="1"/>
</dbReference>
<keyword evidence="6" id="KW-0808">Transferase</keyword>
<sequence>MNLMHVKKARQLFFLGDRQGLAFRLFSYFAITLVLILSLQSIAEMALVRVMLHLPSNVKVEMLDLAQQANKLLDRKDAEGNLDRTQLAEWESAQSSYLFVLTDDFEAVSTRVMHPHFKFKLRFIRPLDTILENKVNKPVIALPLRPGYQLVVQFSDKLHPAHYFPYYFAAIQFVITSILLAIFSLLLARNLQQPLHRLQAASRSLAEGDFSIRASQQVGKSVTEFNQLAQDLDDMAEHINKLIGKQKKLITDVSHELRTPLARHSLLLHLLRKRCPEEVSGLLDKLDNESAEMNNLVSEILEFSRLGHEHVSVKLVPTQLESLCQILVMQSELDLKPQQSLVVELDNATEMVLADNRLCLRAIKNVLENAIKYAGDHARIELAVMQQAQFVEVIITDDGIGIPAQQLERVFDPFVRIEQARTKQAGGYGLGLAIVKEAMIIMRGEAVAELNVNNGVTVKLRFYIQ</sequence>
<dbReference type="EMBL" id="CP044399">
    <property type="protein sequence ID" value="QFI37101.1"/>
    <property type="molecule type" value="Genomic_DNA"/>
</dbReference>
<dbReference type="GO" id="GO:0005524">
    <property type="term" value="F:ATP binding"/>
    <property type="evidence" value="ECO:0007669"/>
    <property type="project" value="UniProtKB-KW"/>
</dbReference>
<dbReference type="GO" id="GO:0000155">
    <property type="term" value="F:phosphorelay sensor kinase activity"/>
    <property type="evidence" value="ECO:0007669"/>
    <property type="project" value="InterPro"/>
</dbReference>
<evidence type="ECO:0000259" key="11">
    <source>
        <dbReference type="PROSITE" id="PS50109"/>
    </source>
</evidence>
<feature type="transmembrane region" description="Helical" evidence="10">
    <location>
        <begin position="166"/>
        <end position="188"/>
    </location>
</feature>
<dbReference type="SUPFAM" id="SSF47384">
    <property type="entry name" value="Homodimeric domain of signal transducing histidine kinase"/>
    <property type="match status" value="1"/>
</dbReference>
<keyword evidence="5" id="KW-0597">Phosphoprotein</keyword>
<dbReference type="InterPro" id="IPR003661">
    <property type="entry name" value="HisK_dim/P_dom"/>
</dbReference>
<dbReference type="Pfam" id="PF16750">
    <property type="entry name" value="HK_sensor"/>
    <property type="match status" value="1"/>
</dbReference>
<evidence type="ECO:0000256" key="2">
    <source>
        <dbReference type="ARBA" id="ARBA00004651"/>
    </source>
</evidence>
<dbReference type="InterPro" id="IPR004358">
    <property type="entry name" value="Sig_transdc_His_kin-like_C"/>
</dbReference>
<dbReference type="InterPro" id="IPR050980">
    <property type="entry name" value="2C_sensor_his_kinase"/>
</dbReference>
<dbReference type="SUPFAM" id="SSF158472">
    <property type="entry name" value="HAMP domain-like"/>
    <property type="match status" value="1"/>
</dbReference>
<dbReference type="Pfam" id="PF02518">
    <property type="entry name" value="HATPase_c"/>
    <property type="match status" value="1"/>
</dbReference>
<dbReference type="Pfam" id="PF00512">
    <property type="entry name" value="HisKA"/>
    <property type="match status" value="1"/>
</dbReference>
<dbReference type="CDD" id="cd06225">
    <property type="entry name" value="HAMP"/>
    <property type="match status" value="1"/>
</dbReference>
<organism evidence="13 14">
    <name type="scientific">Moritella marina ATCC 15381</name>
    <dbReference type="NCBI Taxonomy" id="1202962"/>
    <lineage>
        <taxon>Bacteria</taxon>
        <taxon>Pseudomonadati</taxon>
        <taxon>Pseudomonadota</taxon>
        <taxon>Gammaproteobacteria</taxon>
        <taxon>Alteromonadales</taxon>
        <taxon>Moritellaceae</taxon>
        <taxon>Moritella</taxon>
    </lineage>
</organism>
<dbReference type="PANTHER" id="PTHR44936:SF10">
    <property type="entry name" value="SENSOR PROTEIN RSTB"/>
    <property type="match status" value="1"/>
</dbReference>
<dbReference type="GO" id="GO:0005886">
    <property type="term" value="C:plasma membrane"/>
    <property type="evidence" value="ECO:0007669"/>
    <property type="project" value="UniProtKB-SubCell"/>
</dbReference>
<dbReference type="AlphaFoldDB" id="A0A5J6WIT6"/>
<evidence type="ECO:0000259" key="12">
    <source>
        <dbReference type="PROSITE" id="PS50885"/>
    </source>
</evidence>
<dbReference type="PROSITE" id="PS50885">
    <property type="entry name" value="HAMP"/>
    <property type="match status" value="1"/>
</dbReference>
<name>A0A5J6WIT6_MORMI</name>
<evidence type="ECO:0000256" key="6">
    <source>
        <dbReference type="ARBA" id="ARBA00022679"/>
    </source>
</evidence>